<evidence type="ECO:0000313" key="4">
    <source>
        <dbReference type="EMBL" id="MDN3709871.1"/>
    </source>
</evidence>
<keyword evidence="2" id="KW-0472">Membrane</keyword>
<gene>
    <name evidence="3" type="ORF">QW060_00800</name>
    <name evidence="4" type="ORF">QW060_23380</name>
</gene>
<dbReference type="PANTHER" id="PTHR16214">
    <property type="entry name" value="TRANSMEMBRANE PROTEIN 260"/>
    <property type="match status" value="1"/>
</dbReference>
<evidence type="ECO:0000313" key="5">
    <source>
        <dbReference type="Proteomes" id="UP001242368"/>
    </source>
</evidence>
<feature type="transmembrane region" description="Helical" evidence="2">
    <location>
        <begin position="637"/>
        <end position="655"/>
    </location>
</feature>
<sequence length="1106" mass="128081">MLTINFKKWNIILGWVAFLIALITYISTIEPTLSFWDAGEYIATSTKLQVGHPPGAPLYQMLGAFFSMFAASNEHIALMVNMMASVSSAFTILFMYWCTTNLLGKVVSSFSPWNNNNAIAVLGSAFVGALSFAFSDSFWFSAVEAEVYATAMLLISVLLWLGIRWIDDIDKPRGNKWLLVIALVIGLSFGVHFMALLTIPSIGFLYYFKKYPTVTIKNFIIANIVIVAILLFVFLFLLPYTLAFFAKLEIFTVNSIGLPFNSGTIIAFVLIIAFFVFSLKYTKQKGKQAANTIILSILFIFIGFSSWLMLPIRANTQIPINENKPSDAAEVLAYYNREQYGSRSLFYDTYYTTKYRVELDKEKPYTDGKPNYERNYQTGKYEIVNNYKNSENNISRELKGFLPRMWSTDGSNALNYMRYTKPLDFKLKPEYQSDPELVNFERQLRAGMASGEIPLEEYEGRILQSGDFTEYFDVQNPSFSDNMKFMFEYQFGYMYWRYLMWNFSGRQNDVQGTNDRINGNWVTGINFIDEFRLGSQKNLPSDVLNNKGRNHYYMIPFIIGLIGFIFHFRKDPKSFYVLLVLFLFTSIALKIFLNERPFEPRERDYAVVGSFMVFAMWVGFGVYAIYNTLKEYISPKVTAPLVIVVTLLAAPVIMAKENWDDHDRSEKYTALSTAKAYLDSLDKNAIIFTIGDNDTFPLWYLQEVEGYRTDVRVVCTALLQAEWYIDQMKIKAYESDPLKIRFNHRQYSGNNLYYAGVSPTMDDRIELNSMMDYIASDDPRTKVEMSNGNSIVRIPTNKVRIPVDKEAVIKNNLLSPKYADQIVPYVDFDIKSSVLYRQRIIMLDIIANNNWERPIYFTSGSLSDEDFLWMKDYLQLSGIAYQLVPMKTDQSKRNHPLYLGSIDTDKLYNTIMEKEYENGKRRGWTWGNNGSSKIYHDPETRRNAFLFRINLTRLAEQLIEEGKNKKAKNIVDTAMKNFPIDYFGNYMTVEPFAELYYRLGEKQKAKEIVDALAKKYEEDLIFYKSMNPKDQQEYIYEIVEAYQSYERIIGYAEGSDVQTAEKHKAKLKPYREYFKRFLQAANIYDPAPKQPTGNKDTLEFDTIDKL</sequence>
<keyword evidence="2" id="KW-0812">Transmembrane</keyword>
<reference evidence="5" key="2">
    <citation type="journal article" date="2019" name="Int. J. Syst. Evol. Microbiol.">
        <title>The Global Catalogue of Microorganisms (GCM) 10K type strain sequencing project: providing services to taxonomists for standard genome sequencing and annotation.</title>
        <authorList>
            <consortium name="The Broad Institute Genomics Platform"/>
            <consortium name="The Broad Institute Genome Sequencing Center for Infectious Disease"/>
            <person name="Wu L."/>
            <person name="Ma J."/>
        </authorList>
    </citation>
    <scope>NUCLEOTIDE SEQUENCE [LARGE SCALE GENOMIC DNA]</scope>
    <source>
        <strain evidence="5">CECT 7184</strain>
    </source>
</reference>
<evidence type="ECO:0000256" key="2">
    <source>
        <dbReference type="SAM" id="Phobius"/>
    </source>
</evidence>
<organism evidence="4 5">
    <name type="scientific">Paenimyroides ceti</name>
    <dbReference type="NCBI Taxonomy" id="395087"/>
    <lineage>
        <taxon>Bacteria</taxon>
        <taxon>Pseudomonadati</taxon>
        <taxon>Bacteroidota</taxon>
        <taxon>Flavobacteriia</taxon>
        <taxon>Flavobacteriales</taxon>
        <taxon>Flavobacteriaceae</taxon>
        <taxon>Paenimyroides</taxon>
    </lineage>
</organism>
<dbReference type="PANTHER" id="PTHR16214:SF3">
    <property type="entry name" value="TRANSMEMBRANE PROTEIN 260"/>
    <property type="match status" value="1"/>
</dbReference>
<feature type="transmembrane region" description="Helical" evidence="2">
    <location>
        <begin position="575"/>
        <end position="593"/>
    </location>
</feature>
<feature type="transmembrane region" description="Helical" evidence="2">
    <location>
        <begin position="147"/>
        <end position="166"/>
    </location>
</feature>
<feature type="transmembrane region" description="Helical" evidence="2">
    <location>
        <begin position="178"/>
        <end position="208"/>
    </location>
</feature>
<dbReference type="RefSeq" id="WP_290361828.1">
    <property type="nucleotide sequence ID" value="NZ_JAUFQU010000001.1"/>
</dbReference>
<feature type="transmembrane region" description="Helical" evidence="2">
    <location>
        <begin position="289"/>
        <end position="310"/>
    </location>
</feature>
<dbReference type="Proteomes" id="UP001242368">
    <property type="component" value="Unassembled WGS sequence"/>
</dbReference>
<dbReference type="EMBL" id="JAUFQU010000064">
    <property type="protein sequence ID" value="MDN3709871.1"/>
    <property type="molecule type" value="Genomic_DNA"/>
</dbReference>
<feature type="transmembrane region" description="Helical" evidence="2">
    <location>
        <begin position="220"/>
        <end position="246"/>
    </location>
</feature>
<feature type="transmembrane region" description="Helical" evidence="2">
    <location>
        <begin position="56"/>
        <end position="71"/>
    </location>
</feature>
<feature type="transmembrane region" description="Helical" evidence="2">
    <location>
        <begin position="258"/>
        <end position="277"/>
    </location>
</feature>
<feature type="compositionally biased region" description="Basic and acidic residues" evidence="1">
    <location>
        <begin position="1096"/>
        <end position="1106"/>
    </location>
</feature>
<comment type="caution">
    <text evidence="4">The sequence shown here is derived from an EMBL/GenBank/DDBJ whole genome shotgun (WGS) entry which is preliminary data.</text>
</comment>
<dbReference type="InterPro" id="IPR021280">
    <property type="entry name" value="TMEM260-like"/>
</dbReference>
<evidence type="ECO:0000256" key="1">
    <source>
        <dbReference type="SAM" id="MobiDB-lite"/>
    </source>
</evidence>
<reference evidence="4" key="3">
    <citation type="submission" date="2023-06" db="EMBL/GenBank/DDBJ databases">
        <authorList>
            <person name="Lucena T."/>
            <person name="Sun Q."/>
        </authorList>
    </citation>
    <scope>NUCLEOTIDE SEQUENCE</scope>
    <source>
        <strain evidence="4">CECT 7184</strain>
    </source>
</reference>
<dbReference type="InterPro" id="IPR052724">
    <property type="entry name" value="GT117_domain-containing"/>
</dbReference>
<dbReference type="Pfam" id="PF11028">
    <property type="entry name" value="TMEM260-like"/>
    <property type="match status" value="1"/>
</dbReference>
<feature type="transmembrane region" description="Helical" evidence="2">
    <location>
        <begin position="12"/>
        <end position="36"/>
    </location>
</feature>
<protein>
    <submittedName>
        <fullName evidence="4">DUF2723 domain-containing protein</fullName>
    </submittedName>
</protein>
<accession>A0ABT8D0I5</accession>
<evidence type="ECO:0000313" key="3">
    <source>
        <dbReference type="EMBL" id="MDN3705669.1"/>
    </source>
</evidence>
<feature type="region of interest" description="Disordered" evidence="1">
    <location>
        <begin position="1086"/>
        <end position="1106"/>
    </location>
</feature>
<feature type="transmembrane region" description="Helical" evidence="2">
    <location>
        <begin position="551"/>
        <end position="568"/>
    </location>
</feature>
<feature type="transmembrane region" description="Helical" evidence="2">
    <location>
        <begin position="605"/>
        <end position="625"/>
    </location>
</feature>
<dbReference type="EMBL" id="JAUFQU010000001">
    <property type="protein sequence ID" value="MDN3705669.1"/>
    <property type="molecule type" value="Genomic_DNA"/>
</dbReference>
<feature type="transmembrane region" description="Helical" evidence="2">
    <location>
        <begin position="78"/>
        <end position="97"/>
    </location>
</feature>
<keyword evidence="2" id="KW-1133">Transmembrane helix</keyword>
<feature type="transmembrane region" description="Helical" evidence="2">
    <location>
        <begin position="117"/>
        <end position="135"/>
    </location>
</feature>
<name>A0ABT8D0I5_9FLAO</name>
<keyword evidence="5" id="KW-1185">Reference proteome</keyword>
<reference evidence="4" key="1">
    <citation type="journal article" date="2014" name="Int. J. Syst. Evol. Microbiol.">
        <title>Complete genome of a new Firmicutes species belonging to the dominant human colonic microbiota ('Ruminococcus bicirculans') reveals two chromosomes and a selective capacity to utilize plant glucans.</title>
        <authorList>
            <consortium name="NISC Comparative Sequencing Program"/>
            <person name="Wegmann U."/>
            <person name="Louis P."/>
            <person name="Goesmann A."/>
            <person name="Henrissat B."/>
            <person name="Duncan S.H."/>
            <person name="Flint H.J."/>
        </authorList>
    </citation>
    <scope>NUCLEOTIDE SEQUENCE</scope>
    <source>
        <strain evidence="4">CECT 7184</strain>
    </source>
</reference>
<proteinExistence type="predicted"/>